<evidence type="ECO:0000313" key="2">
    <source>
        <dbReference type="EMBL" id="MDX8329782.1"/>
    </source>
</evidence>
<reference evidence="3 6" key="3">
    <citation type="journal article" date="2018" name="Syst. Appl. Microbiol.">
        <title>Agrobacterium rosae sp. nov., isolated from galls on different agricultural crops.</title>
        <authorList>
            <person name="Kuzmanovic N."/>
            <person name="Pulawska J."/>
            <person name="Smalla K."/>
            <person name="Nesme X."/>
        </authorList>
    </citation>
    <scope>NUCLEOTIDE SEQUENCE [LARGE SCALE GENOMIC DNA]</scope>
    <source>
        <strain evidence="3 6">NCPPB 1650</strain>
    </source>
</reference>
<dbReference type="Proteomes" id="UP001277561">
    <property type="component" value="Unassembled WGS sequence"/>
</dbReference>
<sequence length="69" mass="7596">MTEVISFYAASRRLSRPTNAQVPASGPAQLLFFTGVRYERPVVDIQMEAQKKPRKRKTSVITADAAVGS</sequence>
<evidence type="ECO:0000313" key="7">
    <source>
        <dbReference type="Proteomes" id="UP001277561"/>
    </source>
</evidence>
<dbReference type="Proteomes" id="UP000187891">
    <property type="component" value="Unassembled WGS sequence"/>
</dbReference>
<name>A0A1R3TLG5_9HYPH</name>
<accession>A0A2S4ECR1</accession>
<dbReference type="EMBL" id="FMUE01000003">
    <property type="protein sequence ID" value="SCX19181.1"/>
    <property type="molecule type" value="Genomic_DNA"/>
</dbReference>
<dbReference type="EMBL" id="JAVRAD010000004">
    <property type="protein sequence ID" value="MDX8329782.1"/>
    <property type="molecule type" value="Genomic_DNA"/>
</dbReference>
<feature type="region of interest" description="Disordered" evidence="1">
    <location>
        <begin position="49"/>
        <end position="69"/>
    </location>
</feature>
<reference evidence="5" key="2">
    <citation type="submission" date="2016-10" db="EMBL/GenBank/DDBJ databases">
        <authorList>
            <person name="Wibberg D."/>
        </authorList>
    </citation>
    <scope>NUCLEOTIDE SEQUENCE [LARGE SCALE GENOMIC DNA]</scope>
</reference>
<evidence type="ECO:0000313" key="6">
    <source>
        <dbReference type="Proteomes" id="UP000237447"/>
    </source>
</evidence>
<protein>
    <submittedName>
        <fullName evidence="4">Uncharacterized protein</fullName>
    </submittedName>
</protein>
<dbReference type="EMBL" id="NXEJ01000006">
    <property type="protein sequence ID" value="POO51420.1"/>
    <property type="molecule type" value="Genomic_DNA"/>
</dbReference>
<reference evidence="4" key="1">
    <citation type="submission" date="2016-10" db="EMBL/GenBank/DDBJ databases">
        <authorList>
            <person name="de Groot N.N."/>
        </authorList>
    </citation>
    <scope>NUCLEOTIDE SEQUENCE [LARGE SCALE GENOMIC DNA]</scope>
    <source>
        <strain evidence="4">DSM25559</strain>
    </source>
</reference>
<dbReference type="RefSeq" id="WP_077119188.1">
    <property type="nucleotide sequence ID" value="NZ_CP133551.1"/>
</dbReference>
<evidence type="ECO:0000256" key="1">
    <source>
        <dbReference type="SAM" id="MobiDB-lite"/>
    </source>
</evidence>
<evidence type="ECO:0000313" key="5">
    <source>
        <dbReference type="Proteomes" id="UP000187891"/>
    </source>
</evidence>
<proteinExistence type="predicted"/>
<accession>A0A1R3TLG5</accession>
<reference evidence="2 7" key="4">
    <citation type="journal article" date="2023" name="Phytobiomes J">
        <title>Deciphering the key players within the bacterial microbiota associated with aerial crown gall tumors on rhododendron: Insights into the gallobiome.</title>
        <authorList>
            <person name="Kuzmanovic N."/>
            <person name="Nesme J."/>
            <person name="Wolf J."/>
            <person name="Neumann-Schaal M."/>
            <person name="Petersen J."/>
            <person name="Fernandez-Gnecco G."/>
            <person name="Sproeer C."/>
            <person name="Bunk B."/>
            <person name="Overmann J."/>
            <person name="Sorensen S.J."/>
            <person name="Idczak E."/>
            <person name="Smalla K."/>
        </authorList>
    </citation>
    <scope>NUCLEOTIDE SEQUENCE [LARGE SCALE GENOMIC DNA]</scope>
    <source>
        <strain evidence="7">rho-14.1</strain>
        <strain evidence="2">Rho-14.1</strain>
    </source>
</reference>
<evidence type="ECO:0000313" key="4">
    <source>
        <dbReference type="EMBL" id="SCX19181.1"/>
    </source>
</evidence>
<dbReference type="Proteomes" id="UP000237447">
    <property type="component" value="Unassembled WGS sequence"/>
</dbReference>
<dbReference type="AlphaFoldDB" id="A0A1R3TLG5"/>
<evidence type="ECO:0000313" key="3">
    <source>
        <dbReference type="EMBL" id="POO51420.1"/>
    </source>
</evidence>
<keyword evidence="7" id="KW-1185">Reference proteome</keyword>
<dbReference type="GeneID" id="86880234"/>
<organism evidence="4 5">
    <name type="scientific">Agrobacterium rosae</name>
    <dbReference type="NCBI Taxonomy" id="1972867"/>
    <lineage>
        <taxon>Bacteria</taxon>
        <taxon>Pseudomonadati</taxon>
        <taxon>Pseudomonadota</taxon>
        <taxon>Alphaproteobacteria</taxon>
        <taxon>Hyphomicrobiales</taxon>
        <taxon>Rhizobiaceae</taxon>
        <taxon>Rhizobium/Agrobacterium group</taxon>
        <taxon>Agrobacterium</taxon>
    </lineage>
</organism>
<gene>
    <name evidence="3" type="ORF">CPJ18_12960</name>
    <name evidence="4" type="ORF">DSM25559_1810</name>
    <name evidence="2" type="ORF">RMS29_11140</name>
</gene>